<dbReference type="PROSITE" id="PS50005">
    <property type="entry name" value="TPR"/>
    <property type="match status" value="1"/>
</dbReference>
<dbReference type="eggNOG" id="KOG0548">
    <property type="taxonomic scope" value="Eukaryota"/>
</dbReference>
<dbReference type="SMART" id="SM00028">
    <property type="entry name" value="TPR"/>
    <property type="match status" value="2"/>
</dbReference>
<accession>W9YDI2</accession>
<protein>
    <submittedName>
        <fullName evidence="7">Stress-induced-phosphoprotein 1</fullName>
    </submittedName>
</protein>
<evidence type="ECO:0000313" key="7">
    <source>
        <dbReference type="EMBL" id="EXJ80349.1"/>
    </source>
</evidence>
<dbReference type="HOGENOM" id="CLU_000134_46_4_1"/>
<feature type="domain" description="STI1" evidence="6">
    <location>
        <begin position="132"/>
        <end position="171"/>
    </location>
</feature>
<dbReference type="OrthoDB" id="2423701at2759"/>
<dbReference type="RefSeq" id="XP_007727543.1">
    <property type="nucleotide sequence ID" value="XM_007729353.1"/>
</dbReference>
<organism evidence="7 8">
    <name type="scientific">Capronia coronata CBS 617.96</name>
    <dbReference type="NCBI Taxonomy" id="1182541"/>
    <lineage>
        <taxon>Eukaryota</taxon>
        <taxon>Fungi</taxon>
        <taxon>Dikarya</taxon>
        <taxon>Ascomycota</taxon>
        <taxon>Pezizomycotina</taxon>
        <taxon>Eurotiomycetes</taxon>
        <taxon>Chaetothyriomycetidae</taxon>
        <taxon>Chaetothyriales</taxon>
        <taxon>Herpotrichiellaceae</taxon>
        <taxon>Capronia</taxon>
    </lineage>
</organism>
<dbReference type="GeneID" id="19163342"/>
<dbReference type="PANTHER" id="PTHR22904:SF523">
    <property type="entry name" value="STRESS-INDUCED-PHOSPHOPROTEIN 1"/>
    <property type="match status" value="1"/>
</dbReference>
<evidence type="ECO:0000256" key="5">
    <source>
        <dbReference type="PROSITE-ProRule" id="PRU00339"/>
    </source>
</evidence>
<dbReference type="AlphaFoldDB" id="W9YDI2"/>
<sequence>MADMLKAAGNAAIAAKNFDKAVEKFTQAIAIEPTNHILYSNRSAAYAWKKDYENALKDAIKVTEIKPGWVKGWGRKAAAMHGMEDLIGAGWAYKEGIKRDPNIAQQYRPIIAAIDRTIEDAARAPMEKLFRDPQLMQKLAANPNTSKFLADPSFMAKLQQLQENPRLSRMDFFMEPPTLTVMIVLMGFEPKAPEPEPED</sequence>
<reference evidence="7 8" key="1">
    <citation type="submission" date="2013-03" db="EMBL/GenBank/DDBJ databases">
        <title>The Genome Sequence of Capronia coronata CBS 617.96.</title>
        <authorList>
            <consortium name="The Broad Institute Genomics Platform"/>
            <person name="Cuomo C."/>
            <person name="de Hoog S."/>
            <person name="Gorbushina A."/>
            <person name="Walker B."/>
            <person name="Young S.K."/>
            <person name="Zeng Q."/>
            <person name="Gargeya S."/>
            <person name="Fitzgerald M."/>
            <person name="Haas B."/>
            <person name="Abouelleil A."/>
            <person name="Allen A.W."/>
            <person name="Alvarado L."/>
            <person name="Arachchi H.M."/>
            <person name="Berlin A.M."/>
            <person name="Chapman S.B."/>
            <person name="Gainer-Dewar J."/>
            <person name="Goldberg J."/>
            <person name="Griggs A."/>
            <person name="Gujja S."/>
            <person name="Hansen M."/>
            <person name="Howarth C."/>
            <person name="Imamovic A."/>
            <person name="Ireland A."/>
            <person name="Larimer J."/>
            <person name="McCowan C."/>
            <person name="Murphy C."/>
            <person name="Pearson M."/>
            <person name="Poon T.W."/>
            <person name="Priest M."/>
            <person name="Roberts A."/>
            <person name="Saif S."/>
            <person name="Shea T."/>
            <person name="Sisk P."/>
            <person name="Sykes S."/>
            <person name="Wortman J."/>
            <person name="Nusbaum C."/>
            <person name="Birren B."/>
        </authorList>
    </citation>
    <scope>NUCLEOTIDE SEQUENCE [LARGE SCALE GENOMIC DNA]</scope>
    <source>
        <strain evidence="7 8">CBS 617.96</strain>
    </source>
</reference>
<feature type="repeat" description="TPR" evidence="5">
    <location>
        <begin position="2"/>
        <end position="35"/>
    </location>
</feature>
<evidence type="ECO:0000256" key="1">
    <source>
        <dbReference type="ARBA" id="ARBA00004496"/>
    </source>
</evidence>
<dbReference type="InterPro" id="IPR019734">
    <property type="entry name" value="TPR_rpt"/>
</dbReference>
<dbReference type="Gene3D" id="1.10.260.100">
    <property type="match status" value="1"/>
</dbReference>
<name>W9YDI2_9EURO</name>
<keyword evidence="2" id="KW-0963">Cytoplasm</keyword>
<dbReference type="InterPro" id="IPR011990">
    <property type="entry name" value="TPR-like_helical_dom_sf"/>
</dbReference>
<proteinExistence type="predicted"/>
<dbReference type="Pfam" id="PF17830">
    <property type="entry name" value="STI1-HOP_DP"/>
    <property type="match status" value="1"/>
</dbReference>
<dbReference type="FunFam" id="1.25.40.10:FF:000020">
    <property type="entry name" value="Stress-induced phosphoprotein 1"/>
    <property type="match status" value="1"/>
</dbReference>
<evidence type="ECO:0000259" key="6">
    <source>
        <dbReference type="SMART" id="SM00727"/>
    </source>
</evidence>
<keyword evidence="3" id="KW-0677">Repeat</keyword>
<comment type="caution">
    <text evidence="7">The sequence shown here is derived from an EMBL/GenBank/DDBJ whole genome shotgun (WGS) entry which is preliminary data.</text>
</comment>
<gene>
    <name evidence="7" type="ORF">A1O1_08493</name>
</gene>
<dbReference type="InterPro" id="IPR041243">
    <property type="entry name" value="STI1/HOP_DP"/>
</dbReference>
<dbReference type="InterPro" id="IPR013105">
    <property type="entry name" value="TPR_2"/>
</dbReference>
<dbReference type="SUPFAM" id="SSF48452">
    <property type="entry name" value="TPR-like"/>
    <property type="match status" value="1"/>
</dbReference>
<dbReference type="InterPro" id="IPR006636">
    <property type="entry name" value="STI1_HS-bd"/>
</dbReference>
<dbReference type="EMBL" id="AMWN01000008">
    <property type="protein sequence ID" value="EXJ80349.1"/>
    <property type="molecule type" value="Genomic_DNA"/>
</dbReference>
<keyword evidence="8" id="KW-1185">Reference proteome</keyword>
<evidence type="ECO:0000256" key="4">
    <source>
        <dbReference type="ARBA" id="ARBA00022803"/>
    </source>
</evidence>
<evidence type="ECO:0000256" key="2">
    <source>
        <dbReference type="ARBA" id="ARBA00022490"/>
    </source>
</evidence>
<dbReference type="GO" id="GO:0051879">
    <property type="term" value="F:Hsp90 protein binding"/>
    <property type="evidence" value="ECO:0007669"/>
    <property type="project" value="TreeGrafter"/>
</dbReference>
<comment type="subcellular location">
    <subcellularLocation>
        <location evidence="1">Cytoplasm</location>
    </subcellularLocation>
</comment>
<evidence type="ECO:0000256" key="3">
    <source>
        <dbReference type="ARBA" id="ARBA00022737"/>
    </source>
</evidence>
<dbReference type="STRING" id="1182541.W9YDI2"/>
<dbReference type="PANTHER" id="PTHR22904">
    <property type="entry name" value="TPR REPEAT CONTAINING PROTEIN"/>
    <property type="match status" value="1"/>
</dbReference>
<dbReference type="Proteomes" id="UP000019484">
    <property type="component" value="Unassembled WGS sequence"/>
</dbReference>
<dbReference type="SMART" id="SM00727">
    <property type="entry name" value="STI1"/>
    <property type="match status" value="1"/>
</dbReference>
<evidence type="ECO:0000313" key="8">
    <source>
        <dbReference type="Proteomes" id="UP000019484"/>
    </source>
</evidence>
<keyword evidence="4 5" id="KW-0802">TPR repeat</keyword>
<dbReference type="Gene3D" id="1.25.40.10">
    <property type="entry name" value="Tetratricopeptide repeat domain"/>
    <property type="match status" value="1"/>
</dbReference>
<dbReference type="Pfam" id="PF07719">
    <property type="entry name" value="TPR_2"/>
    <property type="match status" value="1"/>
</dbReference>
<dbReference type="GO" id="GO:0005737">
    <property type="term" value="C:cytoplasm"/>
    <property type="evidence" value="ECO:0007669"/>
    <property type="project" value="UniProtKB-SubCell"/>
</dbReference>